<evidence type="ECO:0000256" key="1">
    <source>
        <dbReference type="ARBA" id="ARBA00022553"/>
    </source>
</evidence>
<dbReference type="GO" id="GO:0006355">
    <property type="term" value="P:regulation of DNA-templated transcription"/>
    <property type="evidence" value="ECO:0007669"/>
    <property type="project" value="InterPro"/>
</dbReference>
<feature type="domain" description="HTH luxR-type" evidence="8">
    <location>
        <begin position="248"/>
        <end position="313"/>
    </location>
</feature>
<dbReference type="PROSITE" id="PS50110">
    <property type="entry name" value="RESPONSE_REGULATORY"/>
    <property type="match status" value="1"/>
</dbReference>
<evidence type="ECO:0000259" key="9">
    <source>
        <dbReference type="PROSITE" id="PS50110"/>
    </source>
</evidence>
<accession>A0A8J9SEI1</accession>
<evidence type="ECO:0000256" key="6">
    <source>
        <dbReference type="PROSITE-ProRule" id="PRU00169"/>
    </source>
</evidence>
<dbReference type="SMART" id="SM00448">
    <property type="entry name" value="REC"/>
    <property type="match status" value="1"/>
</dbReference>
<protein>
    <submittedName>
        <fullName evidence="10">Uncharacterized protein</fullName>
    </submittedName>
</protein>
<dbReference type="InterPro" id="IPR011006">
    <property type="entry name" value="CheY-like_superfamily"/>
</dbReference>
<dbReference type="SMART" id="SM00421">
    <property type="entry name" value="HTH_LUXR"/>
    <property type="match status" value="1"/>
</dbReference>
<name>A0A8J9SEI1_PHATR</name>
<evidence type="ECO:0000259" key="8">
    <source>
        <dbReference type="PROSITE" id="PS50043"/>
    </source>
</evidence>
<evidence type="ECO:0000313" key="10">
    <source>
        <dbReference type="EMBL" id="CAG9288309.1"/>
    </source>
</evidence>
<keyword evidence="1 6" id="KW-0597">Phosphoprotein</keyword>
<dbReference type="Pfam" id="PF00196">
    <property type="entry name" value="GerE"/>
    <property type="match status" value="1"/>
</dbReference>
<dbReference type="PROSITE" id="PS50043">
    <property type="entry name" value="HTH_LUXR_2"/>
    <property type="match status" value="1"/>
</dbReference>
<feature type="signal peptide" evidence="7">
    <location>
        <begin position="1"/>
        <end position="33"/>
    </location>
</feature>
<evidence type="ECO:0000256" key="4">
    <source>
        <dbReference type="ARBA" id="ARBA00023125"/>
    </source>
</evidence>
<dbReference type="Gene3D" id="1.10.10.10">
    <property type="entry name" value="Winged helix-like DNA-binding domain superfamily/Winged helix DNA-binding domain"/>
    <property type="match status" value="1"/>
</dbReference>
<sequence length="319" mass="36273">MIAFYHRYRTPLRRLRLWCVCLTYLVSLHSTNALIAKSCGSRQITGTWGYAHWARHGALRVKTFDPADNETEHDRRLQDHTFQARNRCWIVLVDDEESIRASVGQFLFDQGYQVTACADADAVLQVCAEPQRPGQLPRLPDAIVSDVRMPGKDGIELLGIIRNSQRLERVPVILLTAKAMTQDRVLGYRAGADVYLPKPFNPDELLSILDNTIQRKQQMTGTNGSLLDLKEEMSNIKELMKQNGKNVVKKTTVYLTPTERKVLGYLSQGYTNAEIADARGVNVQGVIRMIQKMYSETGTRNRTELVRWAMQTGYVSQKR</sequence>
<keyword evidence="2" id="KW-0902">Two-component regulatory system</keyword>
<dbReference type="GO" id="GO:0032993">
    <property type="term" value="C:protein-DNA complex"/>
    <property type="evidence" value="ECO:0007669"/>
    <property type="project" value="TreeGrafter"/>
</dbReference>
<keyword evidence="3" id="KW-0805">Transcription regulation</keyword>
<keyword evidence="7" id="KW-0732">Signal</keyword>
<keyword evidence="5" id="KW-0804">Transcription</keyword>
<reference evidence="10" key="1">
    <citation type="submission" date="2022-02" db="EMBL/GenBank/DDBJ databases">
        <authorList>
            <person name="Giguere J D."/>
        </authorList>
    </citation>
    <scope>NUCLEOTIDE SEQUENCE</scope>
    <source>
        <strain evidence="10">CCAP 1055/1</strain>
    </source>
</reference>
<organism evidence="10">
    <name type="scientific">Phaeodactylum tricornutum</name>
    <name type="common">Diatom</name>
    <dbReference type="NCBI Taxonomy" id="2850"/>
    <lineage>
        <taxon>Eukaryota</taxon>
        <taxon>Sar</taxon>
        <taxon>Stramenopiles</taxon>
        <taxon>Ochrophyta</taxon>
        <taxon>Bacillariophyta</taxon>
        <taxon>Bacillariophyceae</taxon>
        <taxon>Bacillariophycidae</taxon>
        <taxon>Naviculales</taxon>
        <taxon>Phaeodactylaceae</taxon>
        <taxon>Phaeodactylum</taxon>
    </lineage>
</organism>
<dbReference type="InterPro" id="IPR000792">
    <property type="entry name" value="Tscrpt_reg_LuxR_C"/>
</dbReference>
<dbReference type="GO" id="GO:0000976">
    <property type="term" value="F:transcription cis-regulatory region binding"/>
    <property type="evidence" value="ECO:0007669"/>
    <property type="project" value="TreeGrafter"/>
</dbReference>
<feature type="domain" description="Response regulatory" evidence="9">
    <location>
        <begin position="89"/>
        <end position="213"/>
    </location>
</feature>
<keyword evidence="4" id="KW-0238">DNA-binding</keyword>
<dbReference type="PANTHER" id="PTHR48111:SF1">
    <property type="entry name" value="TWO-COMPONENT RESPONSE REGULATOR ORR33"/>
    <property type="match status" value="1"/>
</dbReference>
<dbReference type="CDD" id="cd06170">
    <property type="entry name" value="LuxR_C_like"/>
    <property type="match status" value="1"/>
</dbReference>
<proteinExistence type="predicted"/>
<dbReference type="Pfam" id="PF00072">
    <property type="entry name" value="Response_reg"/>
    <property type="match status" value="1"/>
</dbReference>
<gene>
    <name evidence="10" type="ORF">PTTT1_LOCUS38148</name>
</gene>
<evidence type="ECO:0000256" key="5">
    <source>
        <dbReference type="ARBA" id="ARBA00023163"/>
    </source>
</evidence>
<evidence type="ECO:0000256" key="2">
    <source>
        <dbReference type="ARBA" id="ARBA00023012"/>
    </source>
</evidence>
<evidence type="ECO:0000256" key="7">
    <source>
        <dbReference type="SAM" id="SignalP"/>
    </source>
</evidence>
<evidence type="ECO:0000256" key="3">
    <source>
        <dbReference type="ARBA" id="ARBA00023015"/>
    </source>
</evidence>
<dbReference type="InterPro" id="IPR039420">
    <property type="entry name" value="WalR-like"/>
</dbReference>
<dbReference type="SUPFAM" id="SSF52172">
    <property type="entry name" value="CheY-like"/>
    <property type="match status" value="1"/>
</dbReference>
<dbReference type="GO" id="GO:0005829">
    <property type="term" value="C:cytosol"/>
    <property type="evidence" value="ECO:0007669"/>
    <property type="project" value="TreeGrafter"/>
</dbReference>
<dbReference type="SUPFAM" id="SSF46894">
    <property type="entry name" value="C-terminal effector domain of the bipartite response regulators"/>
    <property type="match status" value="1"/>
</dbReference>
<feature type="chain" id="PRO_5035464159" evidence="7">
    <location>
        <begin position="34"/>
        <end position="319"/>
    </location>
</feature>
<dbReference type="GO" id="GO:0000156">
    <property type="term" value="F:phosphorelay response regulator activity"/>
    <property type="evidence" value="ECO:0007669"/>
    <property type="project" value="TreeGrafter"/>
</dbReference>
<dbReference type="AlphaFoldDB" id="A0A8J9SEI1"/>
<dbReference type="Proteomes" id="UP000836788">
    <property type="component" value="Chromosome 3"/>
</dbReference>
<dbReference type="InterPro" id="IPR001789">
    <property type="entry name" value="Sig_transdc_resp-reg_receiver"/>
</dbReference>
<dbReference type="EMBL" id="OU594944">
    <property type="protein sequence ID" value="CAG9288309.1"/>
    <property type="molecule type" value="Genomic_DNA"/>
</dbReference>
<dbReference type="InterPro" id="IPR016032">
    <property type="entry name" value="Sig_transdc_resp-reg_C-effctor"/>
</dbReference>
<feature type="modified residue" description="4-aspartylphosphate" evidence="6">
    <location>
        <position position="146"/>
    </location>
</feature>
<dbReference type="PANTHER" id="PTHR48111">
    <property type="entry name" value="REGULATOR OF RPOS"/>
    <property type="match status" value="1"/>
</dbReference>
<dbReference type="Gene3D" id="3.40.50.2300">
    <property type="match status" value="1"/>
</dbReference>
<dbReference type="InterPro" id="IPR036388">
    <property type="entry name" value="WH-like_DNA-bd_sf"/>
</dbReference>